<protein>
    <submittedName>
        <fullName evidence="2">Uncharacterized protein</fullName>
    </submittedName>
</protein>
<name>A0A3N4R8Q3_9ACTN</name>
<evidence type="ECO:0000256" key="1">
    <source>
        <dbReference type="SAM" id="Phobius"/>
    </source>
</evidence>
<accession>A0A3N4R8Q3</accession>
<proteinExistence type="predicted"/>
<feature type="transmembrane region" description="Helical" evidence="1">
    <location>
        <begin position="48"/>
        <end position="68"/>
    </location>
</feature>
<gene>
    <name evidence="2" type="ORF">EDD38_7047</name>
</gene>
<organism evidence="2 3">
    <name type="scientific">Kitasatospora cineracea</name>
    <dbReference type="NCBI Taxonomy" id="88074"/>
    <lineage>
        <taxon>Bacteria</taxon>
        <taxon>Bacillati</taxon>
        <taxon>Actinomycetota</taxon>
        <taxon>Actinomycetes</taxon>
        <taxon>Kitasatosporales</taxon>
        <taxon>Streptomycetaceae</taxon>
        <taxon>Kitasatospora</taxon>
    </lineage>
</organism>
<keyword evidence="1" id="KW-0812">Transmembrane</keyword>
<dbReference type="AlphaFoldDB" id="A0A3N4R8Q3"/>
<reference evidence="2 3" key="1">
    <citation type="submission" date="2018-11" db="EMBL/GenBank/DDBJ databases">
        <title>Sequencing the genomes of 1000 actinobacteria strains.</title>
        <authorList>
            <person name="Klenk H.-P."/>
        </authorList>
    </citation>
    <scope>NUCLEOTIDE SEQUENCE [LARGE SCALE GENOMIC DNA]</scope>
    <source>
        <strain evidence="2 3">DSM 44781</strain>
    </source>
</reference>
<sequence length="85" mass="8333">MVPPPRAYACGGVIEPCRAAVLFAATSAGTPPFTGLGARGSGLGARGLPAVLLALPAGAVLVGVLAATRPPRPVVALRADRPLPV</sequence>
<dbReference type="EMBL" id="RKQG01000003">
    <property type="protein sequence ID" value="RPE27759.1"/>
    <property type="molecule type" value="Genomic_DNA"/>
</dbReference>
<evidence type="ECO:0000313" key="2">
    <source>
        <dbReference type="EMBL" id="RPE27759.1"/>
    </source>
</evidence>
<dbReference type="Proteomes" id="UP000266906">
    <property type="component" value="Unassembled WGS sequence"/>
</dbReference>
<evidence type="ECO:0000313" key="3">
    <source>
        <dbReference type="Proteomes" id="UP000266906"/>
    </source>
</evidence>
<keyword evidence="1" id="KW-1133">Transmembrane helix</keyword>
<keyword evidence="1" id="KW-0472">Membrane</keyword>
<keyword evidence="3" id="KW-1185">Reference proteome</keyword>
<comment type="caution">
    <text evidence="2">The sequence shown here is derived from an EMBL/GenBank/DDBJ whole genome shotgun (WGS) entry which is preliminary data.</text>
</comment>